<dbReference type="GO" id="GO:0003700">
    <property type="term" value="F:DNA-binding transcription factor activity"/>
    <property type="evidence" value="ECO:0007669"/>
    <property type="project" value="InterPro"/>
</dbReference>
<dbReference type="SMART" id="SM00347">
    <property type="entry name" value="HTH_MARR"/>
    <property type="match status" value="1"/>
</dbReference>
<dbReference type="PROSITE" id="PS50995">
    <property type="entry name" value="HTH_MARR_2"/>
    <property type="match status" value="1"/>
</dbReference>
<dbReference type="InterPro" id="IPR000835">
    <property type="entry name" value="HTH_MarR-typ"/>
</dbReference>
<evidence type="ECO:0000259" key="4">
    <source>
        <dbReference type="PROSITE" id="PS50995"/>
    </source>
</evidence>
<dbReference type="STRING" id="762486.SAMN05444411_102489"/>
<keyword evidence="2 5" id="KW-0238">DNA-binding</keyword>
<dbReference type="SUPFAM" id="SSF46785">
    <property type="entry name" value="Winged helix' DNA-binding domain"/>
    <property type="match status" value="1"/>
</dbReference>
<keyword evidence="3" id="KW-0804">Transcription</keyword>
<dbReference type="Proteomes" id="UP000199595">
    <property type="component" value="Unassembled WGS sequence"/>
</dbReference>
<sequence>MNKKGIYDNINLPDITINNLLITGNWMNEVYSVHLKQYALSIQQYQVLRSLRNLNGEPANLQTLQELMVSKNSNTTRLVEKLRLKGLITRIQNEENRRKVEIRITKAGLQLLSEIDSSQEEFEQNVTSNLRPTELIALNQLLKKIRNK</sequence>
<name>A0A1H2XJF1_9FLAO</name>
<dbReference type="InterPro" id="IPR036388">
    <property type="entry name" value="WH-like_DNA-bd_sf"/>
</dbReference>
<evidence type="ECO:0000256" key="2">
    <source>
        <dbReference type="ARBA" id="ARBA00023125"/>
    </source>
</evidence>
<dbReference type="PANTHER" id="PTHR42756">
    <property type="entry name" value="TRANSCRIPTIONAL REGULATOR, MARR"/>
    <property type="match status" value="1"/>
</dbReference>
<feature type="domain" description="HTH marR-type" evidence="4">
    <location>
        <begin position="1"/>
        <end position="147"/>
    </location>
</feature>
<organism evidence="5 6">
    <name type="scientific">Lutibacter oricola</name>
    <dbReference type="NCBI Taxonomy" id="762486"/>
    <lineage>
        <taxon>Bacteria</taxon>
        <taxon>Pseudomonadati</taxon>
        <taxon>Bacteroidota</taxon>
        <taxon>Flavobacteriia</taxon>
        <taxon>Flavobacteriales</taxon>
        <taxon>Flavobacteriaceae</taxon>
        <taxon>Lutibacter</taxon>
    </lineage>
</organism>
<dbReference type="AlphaFoldDB" id="A0A1H2XJF1"/>
<dbReference type="EMBL" id="FNNJ01000002">
    <property type="protein sequence ID" value="SDW92992.1"/>
    <property type="molecule type" value="Genomic_DNA"/>
</dbReference>
<evidence type="ECO:0000256" key="1">
    <source>
        <dbReference type="ARBA" id="ARBA00023015"/>
    </source>
</evidence>
<dbReference type="PANTHER" id="PTHR42756:SF1">
    <property type="entry name" value="TRANSCRIPTIONAL REPRESSOR OF EMRAB OPERON"/>
    <property type="match status" value="1"/>
</dbReference>
<dbReference type="GO" id="GO:0003677">
    <property type="term" value="F:DNA binding"/>
    <property type="evidence" value="ECO:0007669"/>
    <property type="project" value="UniProtKB-KW"/>
</dbReference>
<accession>A0A1H2XJF1</accession>
<dbReference type="Gene3D" id="1.10.10.10">
    <property type="entry name" value="Winged helix-like DNA-binding domain superfamily/Winged helix DNA-binding domain"/>
    <property type="match status" value="1"/>
</dbReference>
<evidence type="ECO:0000256" key="3">
    <source>
        <dbReference type="ARBA" id="ARBA00023163"/>
    </source>
</evidence>
<keyword evidence="1" id="KW-0805">Transcription regulation</keyword>
<protein>
    <submittedName>
        <fullName evidence="5">DNA-binding transcriptional regulator, MarR family</fullName>
    </submittedName>
</protein>
<proteinExistence type="predicted"/>
<dbReference type="Pfam" id="PF01047">
    <property type="entry name" value="MarR"/>
    <property type="match status" value="1"/>
</dbReference>
<gene>
    <name evidence="5" type="ORF">SAMN05444411_102489</name>
</gene>
<dbReference type="RefSeq" id="WP_245729910.1">
    <property type="nucleotide sequence ID" value="NZ_FNNJ01000002.1"/>
</dbReference>
<evidence type="ECO:0000313" key="5">
    <source>
        <dbReference type="EMBL" id="SDW92992.1"/>
    </source>
</evidence>
<reference evidence="5 6" key="1">
    <citation type="submission" date="2016-10" db="EMBL/GenBank/DDBJ databases">
        <authorList>
            <person name="de Groot N.N."/>
        </authorList>
    </citation>
    <scope>NUCLEOTIDE SEQUENCE [LARGE SCALE GENOMIC DNA]</scope>
    <source>
        <strain evidence="5 6">DSM 24956</strain>
    </source>
</reference>
<dbReference type="PRINTS" id="PR00598">
    <property type="entry name" value="HTHMARR"/>
</dbReference>
<keyword evidence="6" id="KW-1185">Reference proteome</keyword>
<evidence type="ECO:0000313" key="6">
    <source>
        <dbReference type="Proteomes" id="UP000199595"/>
    </source>
</evidence>
<dbReference type="InterPro" id="IPR036390">
    <property type="entry name" value="WH_DNA-bd_sf"/>
</dbReference>